<evidence type="ECO:0000256" key="4">
    <source>
        <dbReference type="ARBA" id="ARBA00022741"/>
    </source>
</evidence>
<keyword evidence="10" id="KW-1185">Reference proteome</keyword>
<evidence type="ECO:0000256" key="1">
    <source>
        <dbReference type="ARBA" id="ARBA00005051"/>
    </source>
</evidence>
<feature type="domain" description="7,8-dihydro-6-hydroxymethylpterin-pyrophosphokinase" evidence="8">
    <location>
        <begin position="9"/>
        <end position="96"/>
    </location>
</feature>
<keyword evidence="4" id="KW-0547">Nucleotide-binding</keyword>
<dbReference type="Proteomes" id="UP001459204">
    <property type="component" value="Unassembled WGS sequence"/>
</dbReference>
<evidence type="ECO:0000313" key="10">
    <source>
        <dbReference type="Proteomes" id="UP001459204"/>
    </source>
</evidence>
<evidence type="ECO:0000313" key="9">
    <source>
        <dbReference type="EMBL" id="MEL1263253.1"/>
    </source>
</evidence>
<accession>A0ABU9IXM3</accession>
<name>A0ABU9IXM3_9GAMM</name>
<dbReference type="InterPro" id="IPR035907">
    <property type="entry name" value="Hppk_sf"/>
</dbReference>
<dbReference type="EMBL" id="JBBWWT010000001">
    <property type="protein sequence ID" value="MEL1263253.1"/>
    <property type="molecule type" value="Genomic_DNA"/>
</dbReference>
<comment type="pathway">
    <text evidence="1">Cofactor biosynthesis; tetrahydrofolate biosynthesis; 2-amino-4-hydroxy-6-hydroxymethyl-7,8-dihydropteridine diphosphate from 7,8-dihydroneopterin triphosphate: step 4/4.</text>
</comment>
<keyword evidence="6" id="KW-0067">ATP-binding</keyword>
<evidence type="ECO:0000256" key="3">
    <source>
        <dbReference type="ARBA" id="ARBA00022679"/>
    </source>
</evidence>
<gene>
    <name evidence="9" type="ORF">AAD027_02580</name>
</gene>
<evidence type="ECO:0000256" key="2">
    <source>
        <dbReference type="ARBA" id="ARBA00013253"/>
    </source>
</evidence>
<evidence type="ECO:0000256" key="7">
    <source>
        <dbReference type="ARBA" id="ARBA00022909"/>
    </source>
</evidence>
<evidence type="ECO:0000256" key="5">
    <source>
        <dbReference type="ARBA" id="ARBA00022777"/>
    </source>
</evidence>
<reference evidence="9 10" key="1">
    <citation type="submission" date="2024-04" db="EMBL/GenBank/DDBJ databases">
        <title>Draft genome sequence of Pseudoxanthomonas putridarboris WD12.</title>
        <authorList>
            <person name="Oh J."/>
        </authorList>
    </citation>
    <scope>NUCLEOTIDE SEQUENCE [LARGE SCALE GENOMIC DNA]</scope>
    <source>
        <strain evidence="9 10">WD12</strain>
    </source>
</reference>
<dbReference type="SUPFAM" id="SSF55083">
    <property type="entry name" value="6-hydroxymethyl-7,8-dihydropterin pyrophosphokinase, HPPK"/>
    <property type="match status" value="1"/>
</dbReference>
<keyword evidence="7" id="KW-0289">Folate biosynthesis</keyword>
<sequence length="128" mass="14123">MNSHRYLLLLGTATDEEGRLRQARDGLKRHGRILARSGVVHGPSVVEGDATRYANQALLLSSELPREAFADWLKSLERHLGRRPGQATCVIDIDLVGECDAGGAMAWQNDAKLDAPLFRDLVAKVLRH</sequence>
<comment type="caution">
    <text evidence="9">The sequence shown here is derived from an EMBL/GenBank/DDBJ whole genome shotgun (WGS) entry which is preliminary data.</text>
</comment>
<keyword evidence="5" id="KW-0418">Kinase</keyword>
<dbReference type="InterPro" id="IPR000550">
    <property type="entry name" value="Hppk"/>
</dbReference>
<evidence type="ECO:0000256" key="6">
    <source>
        <dbReference type="ARBA" id="ARBA00022840"/>
    </source>
</evidence>
<dbReference type="RefSeq" id="WP_341724442.1">
    <property type="nucleotide sequence ID" value="NZ_JBBWWT010000001.1"/>
</dbReference>
<dbReference type="EC" id="2.7.6.3" evidence="2"/>
<keyword evidence="3" id="KW-0808">Transferase</keyword>
<protein>
    <recommendedName>
        <fullName evidence="2">2-amino-4-hydroxy-6-hydroxymethyldihydropteridine diphosphokinase</fullName>
        <ecNumber evidence="2">2.7.6.3</ecNumber>
    </recommendedName>
</protein>
<organism evidence="9 10">
    <name type="scientific">Pseudoxanthomonas putridarboris</name>
    <dbReference type="NCBI Taxonomy" id="752605"/>
    <lineage>
        <taxon>Bacteria</taxon>
        <taxon>Pseudomonadati</taxon>
        <taxon>Pseudomonadota</taxon>
        <taxon>Gammaproteobacteria</taxon>
        <taxon>Lysobacterales</taxon>
        <taxon>Lysobacteraceae</taxon>
        <taxon>Pseudoxanthomonas</taxon>
    </lineage>
</organism>
<evidence type="ECO:0000259" key="8">
    <source>
        <dbReference type="Pfam" id="PF01288"/>
    </source>
</evidence>
<dbReference type="Pfam" id="PF01288">
    <property type="entry name" value="HPPK"/>
    <property type="match status" value="1"/>
</dbReference>
<proteinExistence type="predicted"/>
<dbReference type="Gene3D" id="3.30.70.560">
    <property type="entry name" value="7,8-Dihydro-6-hydroxymethylpterin-pyrophosphokinase HPPK"/>
    <property type="match status" value="1"/>
</dbReference>